<dbReference type="GO" id="GO:0016020">
    <property type="term" value="C:membrane"/>
    <property type="evidence" value="ECO:0007669"/>
    <property type="project" value="InterPro"/>
</dbReference>
<proteinExistence type="inferred from homology"/>
<evidence type="ECO:0000256" key="5">
    <source>
        <dbReference type="ARBA" id="ARBA00022801"/>
    </source>
</evidence>
<evidence type="ECO:0000256" key="8">
    <source>
        <dbReference type="SAM" id="MobiDB-lite"/>
    </source>
</evidence>
<dbReference type="PROSITE" id="PS00761">
    <property type="entry name" value="SPASE_I_3"/>
    <property type="match status" value="1"/>
</dbReference>
<evidence type="ECO:0000256" key="2">
    <source>
        <dbReference type="ARBA" id="ARBA00009370"/>
    </source>
</evidence>
<dbReference type="PANTHER" id="PTHR43390">
    <property type="entry name" value="SIGNAL PEPTIDASE I"/>
    <property type="match status" value="1"/>
</dbReference>
<protein>
    <recommendedName>
        <fullName evidence="4">Signal peptidase I</fullName>
        <ecNumber evidence="3">3.4.21.89</ecNumber>
    </recommendedName>
    <alternativeName>
        <fullName evidence="6">Leader peptidase I</fullName>
    </alternativeName>
</protein>
<comment type="catalytic activity">
    <reaction evidence="1">
        <text>Cleavage of hydrophobic, N-terminal signal or leader sequences from secreted and periplasmic proteins.</text>
        <dbReference type="EC" id="3.4.21.89"/>
    </reaction>
</comment>
<dbReference type="KEGG" id="fmr:Fuma_06440"/>
<dbReference type="InterPro" id="IPR019533">
    <property type="entry name" value="Peptidase_S26"/>
</dbReference>
<dbReference type="OrthoDB" id="9802919at2"/>
<feature type="region of interest" description="Disordered" evidence="8">
    <location>
        <begin position="1"/>
        <end position="53"/>
    </location>
</feature>
<dbReference type="GO" id="GO:0009003">
    <property type="term" value="F:signal peptidase activity"/>
    <property type="evidence" value="ECO:0007669"/>
    <property type="project" value="UniProtKB-EC"/>
</dbReference>
<dbReference type="EC" id="3.4.21.89" evidence="3"/>
<dbReference type="AlphaFoldDB" id="A0A1P8WRS4"/>
<evidence type="ECO:0000313" key="11">
    <source>
        <dbReference type="Proteomes" id="UP000187735"/>
    </source>
</evidence>
<dbReference type="CDD" id="cd06462">
    <property type="entry name" value="Peptidase_S24_S26"/>
    <property type="match status" value="1"/>
</dbReference>
<dbReference type="Pfam" id="PF10502">
    <property type="entry name" value="Peptidase_S26"/>
    <property type="match status" value="1"/>
</dbReference>
<evidence type="ECO:0000256" key="6">
    <source>
        <dbReference type="ARBA" id="ARBA00029906"/>
    </source>
</evidence>
<dbReference type="InterPro" id="IPR019758">
    <property type="entry name" value="Pept_S26A_signal_pept_1_CS"/>
</dbReference>
<dbReference type="GO" id="GO:0006465">
    <property type="term" value="P:signal peptide processing"/>
    <property type="evidence" value="ECO:0007669"/>
    <property type="project" value="InterPro"/>
</dbReference>
<dbReference type="InterPro" id="IPR036286">
    <property type="entry name" value="LexA/Signal_pep-like_sf"/>
</dbReference>
<gene>
    <name evidence="10" type="ORF">Fuma_06440</name>
</gene>
<reference evidence="10 11" key="1">
    <citation type="journal article" date="2016" name="Front. Microbiol.">
        <title>Fuerstia marisgermanicae gen. nov., sp. nov., an Unusual Member of the Phylum Planctomycetes from the German Wadden Sea.</title>
        <authorList>
            <person name="Kohn T."/>
            <person name="Heuer A."/>
            <person name="Jogler M."/>
            <person name="Vollmers J."/>
            <person name="Boedeker C."/>
            <person name="Bunk B."/>
            <person name="Rast P."/>
            <person name="Borchert D."/>
            <person name="Glockner I."/>
            <person name="Freese H.M."/>
            <person name="Klenk H.P."/>
            <person name="Overmann J."/>
            <person name="Kaster A.K."/>
            <person name="Rohde M."/>
            <person name="Wiegand S."/>
            <person name="Jogler C."/>
        </authorList>
    </citation>
    <scope>NUCLEOTIDE SEQUENCE [LARGE SCALE GENOMIC DNA]</scope>
    <source>
        <strain evidence="10 11">NH11</strain>
    </source>
</reference>
<accession>A0A1P8WRS4</accession>
<dbReference type="EMBL" id="CP017641">
    <property type="protein sequence ID" value="APZ96766.1"/>
    <property type="molecule type" value="Genomic_DNA"/>
</dbReference>
<keyword evidence="11" id="KW-1185">Reference proteome</keyword>
<name>A0A1P8WRS4_9PLAN</name>
<keyword evidence="5" id="KW-0378">Hydrolase</keyword>
<dbReference type="PRINTS" id="PR00727">
    <property type="entry name" value="LEADERPTASE"/>
</dbReference>
<dbReference type="InterPro" id="IPR000223">
    <property type="entry name" value="Pept_S26A_signal_pept_1"/>
</dbReference>
<dbReference type="STRING" id="1891926.Fuma_06440"/>
<evidence type="ECO:0000256" key="7">
    <source>
        <dbReference type="PIRSR" id="PIRSR600223-1"/>
    </source>
</evidence>
<dbReference type="Gene3D" id="2.10.109.10">
    <property type="entry name" value="Umud Fragment, subunit A"/>
    <property type="match status" value="2"/>
</dbReference>
<dbReference type="Proteomes" id="UP000187735">
    <property type="component" value="Chromosome"/>
</dbReference>
<evidence type="ECO:0000256" key="1">
    <source>
        <dbReference type="ARBA" id="ARBA00000677"/>
    </source>
</evidence>
<dbReference type="RefSeq" id="WP_077027742.1">
    <property type="nucleotide sequence ID" value="NZ_CP017641.1"/>
</dbReference>
<dbReference type="PANTHER" id="PTHR43390:SF1">
    <property type="entry name" value="CHLOROPLAST PROCESSING PEPTIDASE"/>
    <property type="match status" value="1"/>
</dbReference>
<evidence type="ECO:0000259" key="9">
    <source>
        <dbReference type="Pfam" id="PF10502"/>
    </source>
</evidence>
<feature type="active site" evidence="7">
    <location>
        <position position="179"/>
    </location>
</feature>
<evidence type="ECO:0000256" key="4">
    <source>
        <dbReference type="ARBA" id="ARBA00019232"/>
    </source>
</evidence>
<sequence>MSAKKPSAPATNPDKTGTDTSSSKSPEKKKSTTATAAGTGQRKKNAKRRQGDGMRETVESIAIAFVLAFMFKTFQAEAYVIPTGSMAPTLYGRHKDVTCSECGFHFALGASTELDQESGRLMGRIEYAVCSNCGTLQDVKDAPVFNGDRILVNKQVPGFDRFDVVVFKNPEQGHVNYIKRLVGLPNETLRIRKGDLWVKKADDDVYSIQRKPPSVQKDIQLTVYDDHHPAQRLIAAGWPERWEPSERSTENDGAAGWVPGAAAWTTDRDARTYSCSSDVTDDQWLRYRHFMPVSSPVDASGSILQTPPTIQPMLVADFCSFNAVMPISRENMPRDSVAFQGAPFWVGDLTINATVEVTEANDQAAMVFELVEGPSTFQCRIDLTTGTAELTDQSTADPAVITTMATAETQLQGTGEWDVTFANVDDRLCLWVDGALINFDNSTEYDGSEIPQPTQKDLAPCGIAFTNAAATVSNLVLERDIYYRNDIMQFDQTNEDGSFGTDVQPHNEVRQKDGLQAMLHDPEAWAIKYQEESADLLEGYGTYGEYQLDADEYLMFGDNSSMSKDSRLFDYLSRPLNGVFSHRYAVREQDLIGRALYIFWPHGIPFLNDGKGIAVRYHKEPPKQQGWAPSNLDADEYPSVRVPFYPNVGRMKKIR</sequence>
<feature type="domain" description="Peptidase S26" evidence="9">
    <location>
        <begin position="144"/>
        <end position="200"/>
    </location>
</feature>
<feature type="active site" evidence="7">
    <location>
        <position position="85"/>
    </location>
</feature>
<dbReference type="SUPFAM" id="SSF51306">
    <property type="entry name" value="LexA/Signal peptidase"/>
    <property type="match status" value="2"/>
</dbReference>
<evidence type="ECO:0000313" key="10">
    <source>
        <dbReference type="EMBL" id="APZ96766.1"/>
    </source>
</evidence>
<comment type="similarity">
    <text evidence="2">Belongs to the peptidase S26 family.</text>
</comment>
<organism evidence="10 11">
    <name type="scientific">Fuerstiella marisgermanici</name>
    <dbReference type="NCBI Taxonomy" id="1891926"/>
    <lineage>
        <taxon>Bacteria</taxon>
        <taxon>Pseudomonadati</taxon>
        <taxon>Planctomycetota</taxon>
        <taxon>Planctomycetia</taxon>
        <taxon>Planctomycetales</taxon>
        <taxon>Planctomycetaceae</taxon>
        <taxon>Fuerstiella</taxon>
    </lineage>
</organism>
<feature type="compositionally biased region" description="Low complexity" evidence="8">
    <location>
        <begin position="14"/>
        <end position="24"/>
    </location>
</feature>
<evidence type="ECO:0000256" key="3">
    <source>
        <dbReference type="ARBA" id="ARBA00013208"/>
    </source>
</evidence>
<dbReference type="GO" id="GO:0004252">
    <property type="term" value="F:serine-type endopeptidase activity"/>
    <property type="evidence" value="ECO:0007669"/>
    <property type="project" value="InterPro"/>
</dbReference>